<sequence>MEPRVEIRQIVALLLNAAGSLPRWFIALLILNVEQRETLFLTPQLSLAGLSFIFGVCIMGTAGHALAVYNDEYSTNPWWLPLWNGHFDVRGTNTLIGAGAVITVFNLVFIVLCFLPKVNKNPHIKRPFESRRLTRHSQLNLTERTTARAFITLGLAFPTLFVAFACFVYAAVLNKNSPQVETIQTWTCKFKGKRPANTSISVPDGVSNQEFGRLCAESKFALYTTLVVFLLQGFMLVVAVFGWCVEKWYARKQRKQSKLEDGGSLEMNGGSSGHHDKELPVSVHSTAGSITPPPPRY</sequence>
<dbReference type="GeneID" id="92009550"/>
<evidence type="ECO:0000256" key="2">
    <source>
        <dbReference type="SAM" id="Phobius"/>
    </source>
</evidence>
<name>A0ABR3CHK5_9PEZI</name>
<reference evidence="3 4" key="1">
    <citation type="submission" date="2024-02" db="EMBL/GenBank/DDBJ databases">
        <title>De novo assembly and annotation of 12 fungi associated with fruit tree decline syndrome in Ontario, Canada.</title>
        <authorList>
            <person name="Sulman M."/>
            <person name="Ellouze W."/>
            <person name="Ilyukhin E."/>
        </authorList>
    </citation>
    <scope>NUCLEOTIDE SEQUENCE [LARGE SCALE GENOMIC DNA]</scope>
    <source>
        <strain evidence="3 4">FDS-637</strain>
    </source>
</reference>
<feature type="region of interest" description="Disordered" evidence="1">
    <location>
        <begin position="257"/>
        <end position="297"/>
    </location>
</feature>
<feature type="transmembrane region" description="Helical" evidence="2">
    <location>
        <begin position="95"/>
        <end position="115"/>
    </location>
</feature>
<keyword evidence="2" id="KW-1133">Transmembrane helix</keyword>
<evidence type="ECO:0000313" key="4">
    <source>
        <dbReference type="Proteomes" id="UP001430584"/>
    </source>
</evidence>
<comment type="caution">
    <text evidence="3">The sequence shown here is derived from an EMBL/GenBank/DDBJ whole genome shotgun (WGS) entry which is preliminary data.</text>
</comment>
<organism evidence="3 4">
    <name type="scientific">Diplodia seriata</name>
    <dbReference type="NCBI Taxonomy" id="420778"/>
    <lineage>
        <taxon>Eukaryota</taxon>
        <taxon>Fungi</taxon>
        <taxon>Dikarya</taxon>
        <taxon>Ascomycota</taxon>
        <taxon>Pezizomycotina</taxon>
        <taxon>Dothideomycetes</taxon>
        <taxon>Dothideomycetes incertae sedis</taxon>
        <taxon>Botryosphaeriales</taxon>
        <taxon>Botryosphaeriaceae</taxon>
        <taxon>Diplodia</taxon>
    </lineage>
</organism>
<dbReference type="EMBL" id="JAJVCZ030000005">
    <property type="protein sequence ID" value="KAL0259725.1"/>
    <property type="molecule type" value="Genomic_DNA"/>
</dbReference>
<evidence type="ECO:0000256" key="1">
    <source>
        <dbReference type="SAM" id="MobiDB-lite"/>
    </source>
</evidence>
<accession>A0ABR3CHK5</accession>
<feature type="transmembrane region" description="Helical" evidence="2">
    <location>
        <begin position="149"/>
        <end position="172"/>
    </location>
</feature>
<gene>
    <name evidence="3" type="ORF">SLS55_005465</name>
</gene>
<keyword evidence="4" id="KW-1185">Reference proteome</keyword>
<protein>
    <submittedName>
        <fullName evidence="3">Uncharacterized protein</fullName>
    </submittedName>
</protein>
<feature type="transmembrane region" description="Helical" evidence="2">
    <location>
        <begin position="12"/>
        <end position="33"/>
    </location>
</feature>
<feature type="transmembrane region" description="Helical" evidence="2">
    <location>
        <begin position="45"/>
        <end position="69"/>
    </location>
</feature>
<keyword evidence="2" id="KW-0812">Transmembrane</keyword>
<keyword evidence="2" id="KW-0472">Membrane</keyword>
<proteinExistence type="predicted"/>
<dbReference type="RefSeq" id="XP_066632754.1">
    <property type="nucleotide sequence ID" value="XM_066776912.1"/>
</dbReference>
<evidence type="ECO:0000313" key="3">
    <source>
        <dbReference type="EMBL" id="KAL0259725.1"/>
    </source>
</evidence>
<feature type="transmembrane region" description="Helical" evidence="2">
    <location>
        <begin position="220"/>
        <end position="245"/>
    </location>
</feature>
<dbReference type="Proteomes" id="UP001430584">
    <property type="component" value="Unassembled WGS sequence"/>
</dbReference>